<gene>
    <name evidence="1" type="ORF">ACFPOG_04950</name>
</gene>
<name>A0ABW0K307_9BACL</name>
<dbReference type="Proteomes" id="UP001596044">
    <property type="component" value="Unassembled WGS sequence"/>
</dbReference>
<sequence length="98" mass="11275">MTNPQQISVRHVQDGRKEIVRIYAPSGYEYEIGNWEMDRDKTPLESAVDALWSGFFRALDLRDTFGNLPIALFSKVPGAIDKFEIEYESDKTTMDVEN</sequence>
<dbReference type="EMBL" id="JBHSMJ010000008">
    <property type="protein sequence ID" value="MFC5447594.1"/>
    <property type="molecule type" value="Genomic_DNA"/>
</dbReference>
<evidence type="ECO:0000313" key="1">
    <source>
        <dbReference type="EMBL" id="MFC5447594.1"/>
    </source>
</evidence>
<protein>
    <submittedName>
        <fullName evidence="1">Uncharacterized protein</fullName>
    </submittedName>
</protein>
<dbReference type="RefSeq" id="WP_270884058.1">
    <property type="nucleotide sequence ID" value="NZ_JAQFVF010000061.1"/>
</dbReference>
<evidence type="ECO:0000313" key="2">
    <source>
        <dbReference type="Proteomes" id="UP001596044"/>
    </source>
</evidence>
<accession>A0ABW0K307</accession>
<organism evidence="1 2">
    <name type="scientific">Paenibacillus aestuarii</name>
    <dbReference type="NCBI Taxonomy" id="516965"/>
    <lineage>
        <taxon>Bacteria</taxon>
        <taxon>Bacillati</taxon>
        <taxon>Bacillota</taxon>
        <taxon>Bacilli</taxon>
        <taxon>Bacillales</taxon>
        <taxon>Paenibacillaceae</taxon>
        <taxon>Paenibacillus</taxon>
    </lineage>
</organism>
<keyword evidence="2" id="KW-1185">Reference proteome</keyword>
<reference evidence="2" key="1">
    <citation type="journal article" date="2019" name="Int. J. Syst. Evol. Microbiol.">
        <title>The Global Catalogue of Microorganisms (GCM) 10K type strain sequencing project: providing services to taxonomists for standard genome sequencing and annotation.</title>
        <authorList>
            <consortium name="The Broad Institute Genomics Platform"/>
            <consortium name="The Broad Institute Genome Sequencing Center for Infectious Disease"/>
            <person name="Wu L."/>
            <person name="Ma J."/>
        </authorList>
    </citation>
    <scope>NUCLEOTIDE SEQUENCE [LARGE SCALE GENOMIC DNA]</scope>
    <source>
        <strain evidence="2">KACC 11904</strain>
    </source>
</reference>
<proteinExistence type="predicted"/>
<comment type="caution">
    <text evidence="1">The sequence shown here is derived from an EMBL/GenBank/DDBJ whole genome shotgun (WGS) entry which is preliminary data.</text>
</comment>